<protein>
    <submittedName>
        <fullName evidence="2">G:T/U mismatch-specific DNA glycosylase</fullName>
    </submittedName>
</protein>
<dbReference type="KEGG" id="btrm:SAMEA390648703024"/>
<dbReference type="SMART" id="SM00987">
    <property type="entry name" value="UreE_C"/>
    <property type="match status" value="1"/>
</dbReference>
<accession>A0A157QPL3</accession>
<dbReference type="Gene3D" id="3.40.470.10">
    <property type="entry name" value="Uracil-DNA glycosylase-like domain"/>
    <property type="match status" value="1"/>
</dbReference>
<dbReference type="InterPro" id="IPR026353">
    <property type="entry name" value="Hypoxan-DNA_Glyclase"/>
</dbReference>
<proteinExistence type="predicted"/>
<dbReference type="PATRIC" id="fig|123899.6.peg.3017"/>
<dbReference type="GeneID" id="56589728"/>
<dbReference type="CDD" id="cd10032">
    <property type="entry name" value="UDG-F6_HDG"/>
    <property type="match status" value="1"/>
</dbReference>
<evidence type="ECO:0000313" key="2">
    <source>
        <dbReference type="EMBL" id="SAI72049.1"/>
    </source>
</evidence>
<dbReference type="RefSeq" id="WP_033534649.1">
    <property type="nucleotide sequence ID" value="NZ_CP016340.1"/>
</dbReference>
<dbReference type="EMBL" id="LT546645">
    <property type="protein sequence ID" value="SAI72049.1"/>
    <property type="molecule type" value="Genomic_DNA"/>
</dbReference>
<sequence>MGTESSAATRVAGFAPVANADARILILGTMPGVVSLTEARYYANPRNAFWPIAAQLFGVSQALPYEARLQALRQAGVALWDVLADCERPGSLDAAIVSATAVPNDFGAFFAGHPALRIVGFNGARAAQLYRRHVLPALGSQAPALRYVALPSTSPAHAAQGFEQKLAAWRVLLEGGDG</sequence>
<dbReference type="SUPFAM" id="SSF52141">
    <property type="entry name" value="Uracil-DNA glycosylase-like"/>
    <property type="match status" value="1"/>
</dbReference>
<dbReference type="OrthoDB" id="9799921at2"/>
<dbReference type="eggNOG" id="COG3663">
    <property type="taxonomic scope" value="Bacteria"/>
</dbReference>
<evidence type="ECO:0000313" key="3">
    <source>
        <dbReference type="Proteomes" id="UP000076825"/>
    </source>
</evidence>
<dbReference type="InterPro" id="IPR036895">
    <property type="entry name" value="Uracil-DNA_glycosylase-like_sf"/>
</dbReference>
<dbReference type="Pfam" id="PF03167">
    <property type="entry name" value="UDG"/>
    <property type="match status" value="1"/>
</dbReference>
<gene>
    <name evidence="2" type="ORF">SAMEA3906487_03024</name>
</gene>
<name>A0A157QPL3_9BORD</name>
<evidence type="ECO:0000259" key="1">
    <source>
        <dbReference type="SMART" id="SM00986"/>
    </source>
</evidence>
<dbReference type="InterPro" id="IPR005122">
    <property type="entry name" value="Uracil-DNA_glycosylase-like"/>
</dbReference>
<dbReference type="SMART" id="SM00986">
    <property type="entry name" value="UDG"/>
    <property type="match status" value="1"/>
</dbReference>
<dbReference type="AlphaFoldDB" id="A0A157QPL3"/>
<organism evidence="2 3">
    <name type="scientific">Bordetella trematum</name>
    <dbReference type="NCBI Taxonomy" id="123899"/>
    <lineage>
        <taxon>Bacteria</taxon>
        <taxon>Pseudomonadati</taxon>
        <taxon>Pseudomonadota</taxon>
        <taxon>Betaproteobacteria</taxon>
        <taxon>Burkholderiales</taxon>
        <taxon>Alcaligenaceae</taxon>
        <taxon>Bordetella</taxon>
    </lineage>
</organism>
<dbReference type="Proteomes" id="UP000076825">
    <property type="component" value="Chromosome 1"/>
</dbReference>
<reference evidence="2 3" key="1">
    <citation type="submission" date="2016-04" db="EMBL/GenBank/DDBJ databases">
        <authorList>
            <consortium name="Pathogen Informatics"/>
        </authorList>
    </citation>
    <scope>NUCLEOTIDE SEQUENCE [LARGE SCALE GENOMIC DNA]</scope>
    <source>
        <strain evidence="2 3">H044680328</strain>
    </source>
</reference>
<keyword evidence="3" id="KW-1185">Reference proteome</keyword>
<dbReference type="NCBIfam" id="TIGR04274">
    <property type="entry name" value="hypoxanDNAglyco"/>
    <property type="match status" value="1"/>
</dbReference>
<dbReference type="STRING" id="123899.SAMEA3906487_03024"/>
<feature type="domain" description="Uracil-DNA glycosylase-like" evidence="1">
    <location>
        <begin position="15"/>
        <end position="173"/>
    </location>
</feature>